<comment type="caution">
    <text evidence="2">The sequence shown here is derived from an EMBL/GenBank/DDBJ whole genome shotgun (WGS) entry which is preliminary data.</text>
</comment>
<dbReference type="EMBL" id="BLLF01000045">
    <property type="protein sequence ID" value="GFH06564.1"/>
    <property type="molecule type" value="Genomic_DNA"/>
</dbReference>
<keyword evidence="1" id="KW-0812">Transmembrane</keyword>
<reference evidence="2 3" key="1">
    <citation type="submission" date="2020-02" db="EMBL/GenBank/DDBJ databases">
        <title>Draft genome sequence of Haematococcus lacustris strain NIES-144.</title>
        <authorList>
            <person name="Morimoto D."/>
            <person name="Nakagawa S."/>
            <person name="Yoshida T."/>
            <person name="Sawayama S."/>
        </authorList>
    </citation>
    <scope>NUCLEOTIDE SEQUENCE [LARGE SCALE GENOMIC DNA]</scope>
    <source>
        <strain evidence="2 3">NIES-144</strain>
    </source>
</reference>
<evidence type="ECO:0000256" key="1">
    <source>
        <dbReference type="SAM" id="Phobius"/>
    </source>
</evidence>
<accession>A0A699YI55</accession>
<proteinExistence type="predicted"/>
<keyword evidence="1" id="KW-1133">Transmembrane helix</keyword>
<evidence type="ECO:0000313" key="3">
    <source>
        <dbReference type="Proteomes" id="UP000485058"/>
    </source>
</evidence>
<protein>
    <submittedName>
        <fullName evidence="2">Uncharacterized protein</fullName>
    </submittedName>
</protein>
<evidence type="ECO:0000313" key="2">
    <source>
        <dbReference type="EMBL" id="GFH06564.1"/>
    </source>
</evidence>
<sequence>MDTLLPDSNFGGLIEKASSAKPVTGKPGIPDEISIMQLCVALAVLVLLFNIGMWVVTIDTWWVDRNFEHLDDSELARKKGNGYLSCFSYWLAHWVGQIRNGIYT</sequence>
<keyword evidence="1" id="KW-0472">Membrane</keyword>
<feature type="transmembrane region" description="Helical" evidence="1">
    <location>
        <begin position="35"/>
        <end position="56"/>
    </location>
</feature>
<organism evidence="2 3">
    <name type="scientific">Haematococcus lacustris</name>
    <name type="common">Green alga</name>
    <name type="synonym">Haematococcus pluvialis</name>
    <dbReference type="NCBI Taxonomy" id="44745"/>
    <lineage>
        <taxon>Eukaryota</taxon>
        <taxon>Viridiplantae</taxon>
        <taxon>Chlorophyta</taxon>
        <taxon>core chlorophytes</taxon>
        <taxon>Chlorophyceae</taxon>
        <taxon>CS clade</taxon>
        <taxon>Chlamydomonadales</taxon>
        <taxon>Haematococcaceae</taxon>
        <taxon>Haematococcus</taxon>
    </lineage>
</organism>
<dbReference type="Proteomes" id="UP000485058">
    <property type="component" value="Unassembled WGS sequence"/>
</dbReference>
<dbReference type="AlphaFoldDB" id="A0A699YI55"/>
<keyword evidence="3" id="KW-1185">Reference proteome</keyword>
<feature type="non-terminal residue" evidence="2">
    <location>
        <position position="1"/>
    </location>
</feature>
<name>A0A699YI55_HAELA</name>
<gene>
    <name evidence="2" type="ORF">HaLaN_01215</name>
</gene>